<accession>A0A176S009</accession>
<dbReference type="AlphaFoldDB" id="A0A176S009"/>
<dbReference type="EMBL" id="LUTY01001659">
    <property type="protein sequence ID" value="OAD21402.1"/>
    <property type="molecule type" value="Genomic_DNA"/>
</dbReference>
<evidence type="ECO:0000313" key="2">
    <source>
        <dbReference type="Proteomes" id="UP000076962"/>
    </source>
</evidence>
<protein>
    <submittedName>
        <fullName evidence="1">Uncharacterized protein</fullName>
    </submittedName>
</protein>
<reference evidence="1 2" key="1">
    <citation type="submission" date="2016-05" db="EMBL/GenBank/DDBJ databases">
        <title>Single-cell genome of chain-forming Candidatus Thiomargarita nelsonii and comparison to other large sulfur-oxidizing bacteria.</title>
        <authorList>
            <person name="Winkel M."/>
            <person name="Salman V."/>
            <person name="Woyke T."/>
            <person name="Schulz-Vogt H."/>
            <person name="Richter M."/>
            <person name="Flood B."/>
            <person name="Bailey J."/>
            <person name="Amann R."/>
            <person name="Mussmann M."/>
        </authorList>
    </citation>
    <scope>NUCLEOTIDE SEQUENCE [LARGE SCALE GENOMIC DNA]</scope>
    <source>
        <strain evidence="1 2">THI036</strain>
    </source>
</reference>
<keyword evidence="2" id="KW-1185">Reference proteome</keyword>
<proteinExistence type="predicted"/>
<evidence type="ECO:0000313" key="1">
    <source>
        <dbReference type="EMBL" id="OAD21402.1"/>
    </source>
</evidence>
<comment type="caution">
    <text evidence="1">The sequence shown here is derived from an EMBL/GenBank/DDBJ whole genome shotgun (WGS) entry which is preliminary data.</text>
</comment>
<gene>
    <name evidence="1" type="ORF">THIOM_002828</name>
</gene>
<name>A0A176S009_9GAMM</name>
<dbReference type="Proteomes" id="UP000076962">
    <property type="component" value="Unassembled WGS sequence"/>
</dbReference>
<organism evidence="1 2">
    <name type="scientific">Candidatus Thiomargarita nelsonii</name>
    <dbReference type="NCBI Taxonomy" id="1003181"/>
    <lineage>
        <taxon>Bacteria</taxon>
        <taxon>Pseudomonadati</taxon>
        <taxon>Pseudomonadota</taxon>
        <taxon>Gammaproteobacteria</taxon>
        <taxon>Thiotrichales</taxon>
        <taxon>Thiotrichaceae</taxon>
        <taxon>Thiomargarita</taxon>
    </lineage>
</organism>
<sequence>MRSVVVFLWRLGGVVGCGSCLIKRWLKTLVVNLASQWFKLFHSKLRGRETKFF</sequence>